<keyword evidence="2" id="KW-1185">Reference proteome</keyword>
<evidence type="ECO:0000313" key="1">
    <source>
        <dbReference type="EMBL" id="MBF4693937.1"/>
    </source>
</evidence>
<name>A0ABR9ZTY7_9FIRM</name>
<dbReference type="Proteomes" id="UP000614200">
    <property type="component" value="Unassembled WGS sequence"/>
</dbReference>
<reference evidence="1 2" key="1">
    <citation type="submission" date="2020-11" db="EMBL/GenBank/DDBJ databases">
        <title>Fusibacter basophilias sp. nov.</title>
        <authorList>
            <person name="Qiu D."/>
        </authorList>
    </citation>
    <scope>NUCLEOTIDE SEQUENCE [LARGE SCALE GENOMIC DNA]</scope>
    <source>
        <strain evidence="1 2">Q10-2</strain>
    </source>
</reference>
<accession>A0ABR9ZTY7</accession>
<sequence>MDQEYIIAHADKSVMKISGLRVKGLNTKKLEQILMEKLHTVVRVIGVTGESIEMDAYDIEPDQVRKNEKGLIEILALTEGITATEVAQISCSEKIVEVIYDQIPEKPISACAKERWIKRS</sequence>
<protein>
    <submittedName>
        <fullName evidence="1">Uncharacterized protein</fullName>
    </submittedName>
</protein>
<gene>
    <name evidence="1" type="ORF">ISU02_12520</name>
</gene>
<proteinExistence type="predicted"/>
<organism evidence="1 2">
    <name type="scientific">Fusibacter ferrireducens</name>
    <dbReference type="NCBI Taxonomy" id="2785058"/>
    <lineage>
        <taxon>Bacteria</taxon>
        <taxon>Bacillati</taxon>
        <taxon>Bacillota</taxon>
        <taxon>Clostridia</taxon>
        <taxon>Eubacteriales</taxon>
        <taxon>Eubacteriales Family XII. Incertae Sedis</taxon>
        <taxon>Fusibacter</taxon>
    </lineage>
</organism>
<evidence type="ECO:0000313" key="2">
    <source>
        <dbReference type="Proteomes" id="UP000614200"/>
    </source>
</evidence>
<dbReference type="EMBL" id="JADKNH010000007">
    <property type="protein sequence ID" value="MBF4693937.1"/>
    <property type="molecule type" value="Genomic_DNA"/>
</dbReference>
<comment type="caution">
    <text evidence="1">The sequence shown here is derived from an EMBL/GenBank/DDBJ whole genome shotgun (WGS) entry which is preliminary data.</text>
</comment>